<keyword evidence="1" id="KW-0812">Transmembrane</keyword>
<sequence length="99" mass="11051">MWETSRDTLNLTLAASVGVLTILLAWLLIYAIRILKTVADVSRRIDATLRLAEDALTTLRDRARDLASILPVVMKTVDKLVTYVGTRRANAKVKNQNSK</sequence>
<proteinExistence type="predicted"/>
<dbReference type="EMBL" id="MGEF01000027">
    <property type="protein sequence ID" value="OGL78645.1"/>
    <property type="molecule type" value="Genomic_DNA"/>
</dbReference>
<evidence type="ECO:0000256" key="1">
    <source>
        <dbReference type="SAM" id="Phobius"/>
    </source>
</evidence>
<keyword evidence="1" id="KW-0472">Membrane</keyword>
<evidence type="ECO:0000313" key="3">
    <source>
        <dbReference type="Proteomes" id="UP000176604"/>
    </source>
</evidence>
<keyword evidence="1" id="KW-1133">Transmembrane helix</keyword>
<gene>
    <name evidence="2" type="ORF">A3J43_02345</name>
</gene>
<organism evidence="2 3">
    <name type="scientific">Candidatus Uhrbacteria bacterium RIFCSPHIGHO2_12_FULL_54_23</name>
    <dbReference type="NCBI Taxonomy" id="1802397"/>
    <lineage>
        <taxon>Bacteria</taxon>
        <taxon>Candidatus Uhriibacteriota</taxon>
    </lineage>
</organism>
<dbReference type="AlphaFoldDB" id="A0A1F7UK68"/>
<comment type="caution">
    <text evidence="2">The sequence shown here is derived from an EMBL/GenBank/DDBJ whole genome shotgun (WGS) entry which is preliminary data.</text>
</comment>
<evidence type="ECO:0008006" key="4">
    <source>
        <dbReference type="Google" id="ProtNLM"/>
    </source>
</evidence>
<protein>
    <recommendedName>
        <fullName evidence="4">DUF948 domain-containing protein</fullName>
    </recommendedName>
</protein>
<evidence type="ECO:0000313" key="2">
    <source>
        <dbReference type="EMBL" id="OGL78645.1"/>
    </source>
</evidence>
<dbReference type="STRING" id="1802397.A3J43_02345"/>
<name>A0A1F7UK68_9BACT</name>
<reference evidence="2 3" key="1">
    <citation type="journal article" date="2016" name="Nat. Commun.">
        <title>Thousands of microbial genomes shed light on interconnected biogeochemical processes in an aquifer system.</title>
        <authorList>
            <person name="Anantharaman K."/>
            <person name="Brown C.T."/>
            <person name="Hug L.A."/>
            <person name="Sharon I."/>
            <person name="Castelle C.J."/>
            <person name="Probst A.J."/>
            <person name="Thomas B.C."/>
            <person name="Singh A."/>
            <person name="Wilkins M.J."/>
            <person name="Karaoz U."/>
            <person name="Brodie E.L."/>
            <person name="Williams K.H."/>
            <person name="Hubbard S.S."/>
            <person name="Banfield J.F."/>
        </authorList>
    </citation>
    <scope>NUCLEOTIDE SEQUENCE [LARGE SCALE GENOMIC DNA]</scope>
</reference>
<dbReference type="Proteomes" id="UP000176604">
    <property type="component" value="Unassembled WGS sequence"/>
</dbReference>
<accession>A0A1F7UK68</accession>
<feature type="transmembrane region" description="Helical" evidence="1">
    <location>
        <begin position="12"/>
        <end position="35"/>
    </location>
</feature>